<feature type="repeat" description="TPR" evidence="3">
    <location>
        <begin position="679"/>
        <end position="712"/>
    </location>
</feature>
<dbReference type="InterPro" id="IPR019734">
    <property type="entry name" value="TPR_rpt"/>
</dbReference>
<keyword evidence="1" id="KW-0677">Repeat</keyword>
<dbReference type="EMBL" id="JABCKI010000042">
    <property type="protein sequence ID" value="KAG5653623.1"/>
    <property type="molecule type" value="Genomic_DNA"/>
</dbReference>
<dbReference type="PROSITE" id="PS50005">
    <property type="entry name" value="TPR"/>
    <property type="match status" value="3"/>
</dbReference>
<dbReference type="Proteomes" id="UP000717328">
    <property type="component" value="Unassembled WGS sequence"/>
</dbReference>
<dbReference type="GO" id="GO:0006401">
    <property type="term" value="P:RNA catabolic process"/>
    <property type="evidence" value="ECO:0007669"/>
    <property type="project" value="InterPro"/>
</dbReference>
<dbReference type="SUPFAM" id="SSF48452">
    <property type="entry name" value="TPR-like"/>
    <property type="match status" value="5"/>
</dbReference>
<dbReference type="Pfam" id="PF13432">
    <property type="entry name" value="TPR_16"/>
    <property type="match status" value="4"/>
</dbReference>
<dbReference type="InterPro" id="IPR040962">
    <property type="entry name" value="TPR_22"/>
</dbReference>
<evidence type="ECO:0008006" key="6">
    <source>
        <dbReference type="Google" id="ProtNLM"/>
    </source>
</evidence>
<reference evidence="4" key="1">
    <citation type="submission" date="2021-02" db="EMBL/GenBank/DDBJ databases">
        <authorList>
            <person name="Nieuwenhuis M."/>
            <person name="Van De Peppel L.J.J."/>
        </authorList>
    </citation>
    <scope>NUCLEOTIDE SEQUENCE</scope>
    <source>
        <strain evidence="4">D49</strain>
    </source>
</reference>
<feature type="repeat" description="TPR" evidence="3">
    <location>
        <begin position="960"/>
        <end position="993"/>
    </location>
</feature>
<comment type="caution">
    <text evidence="4">The sequence shown here is derived from an EMBL/GenBank/DDBJ whole genome shotgun (WGS) entry which is preliminary data.</text>
</comment>
<protein>
    <recommendedName>
        <fullName evidence="6">Superkiller protein 3</fullName>
    </recommendedName>
</protein>
<keyword evidence="5" id="KW-1185">Reference proteome</keyword>
<dbReference type="InterPro" id="IPR011990">
    <property type="entry name" value="TPR-like_helical_dom_sf"/>
</dbReference>
<evidence type="ECO:0000256" key="3">
    <source>
        <dbReference type="PROSITE-ProRule" id="PRU00339"/>
    </source>
</evidence>
<evidence type="ECO:0000313" key="4">
    <source>
        <dbReference type="EMBL" id="KAG5653623.1"/>
    </source>
</evidence>
<dbReference type="PANTHER" id="PTHR15704:SF7">
    <property type="entry name" value="SUPERKILLER COMPLEX PROTEIN 3"/>
    <property type="match status" value="1"/>
</dbReference>
<keyword evidence="2 3" id="KW-0802">TPR repeat</keyword>
<evidence type="ECO:0000256" key="1">
    <source>
        <dbReference type="ARBA" id="ARBA00022737"/>
    </source>
</evidence>
<accession>A0A9P7KKG4</accession>
<dbReference type="Pfam" id="PF18833">
    <property type="entry name" value="TPR_22"/>
    <property type="match status" value="1"/>
</dbReference>
<sequence length="1396" mass="154612">MSFVKNKLKAARDALSVKDYVNASSAATQVLEYEPENYNANVFLALSLLELGQYEKSEQGLSKFYERRQEWEKYADSLNHLMHLYSNLNDAVKCAESWQKLVDLRLQRGTRLQLVEALSFLLPQSSIYQAISTLPPPDPSNPTATTTLTTQIALHNSLAHLEEIVRLLEIHEQDTLNKEVEKRRMRLGAAGPEILRKEVGRDIWGNSKLPKLYDEILNHPSTSDDLRRETDAKLLRHKERYLQTIPDTPESTADKLKVLAELDELVKGVVILGIPDEFAWVIYLESKDCETVAGYDHRIVRQFIELFPDSQTSSLLKGYFNYMKIQVGDEDNDDDDDEQGQGQDPFDMILNACAEQPNSLIANRVLAELYVTELDYENAIKVAETGLGILSRIEKNTGRKLSSVGIGYKVLLSISLVHLFPPKHHMRASSLIEEVLSHSPDNTVCLMGQAYIAQAAGKWSEASKLFSRVEVLLADDLVDGLRAKEENAWCLCQLGDLENGITILQIIADILKDLEDRGEDHARCLWRIGKAYWTIGDSKREDAYRLFIASLKANSSYAPAFTSLGIYYAEYATPLDPNRASKCFQKAFELDPREAEAAKRLAEGFAEDREWDLVDVVARRTIEGEGGMDGGMGGSTSARYLPTNSWAWKAVGVVELHRRNYPASIQALQIALRADPEDERSWVRLGEGYSKAGRHVAAIKALERARELNSHDWICSYLIGDVKHQIGNFADAIDTFESILGDQPSEVGVLVSLGQAYLDQGRLESSEGFQNRAEQSFAASISVGLRTINASPGFRGVAWKTVGDAIYALSAQPVYATEDALRKVLADVIGLLPSVNDQLSEIVPPPTLPSDHPLNGLQVLEIALAVYSYRISLASSEILTRSGSAWFDLGIALHLWAVKSSANDTLKAQPKVIYCLTHALREDPGNNIYWMGLGDAYFLSNAKSAQHAYIKALEIDSKNVSTWTNLGLLYLYHDDIELANEVLYRSQTLDPDYALAWIGQALVATANGHHAEATAMFEHVVGLSSNVPEGDLEFASRCFHRHRWSPYDAKKSVEMLIPAFFSLERYCGRRPDDATGLHLFALVCESLGHLETAANLLERTIAILEAAYELSEDPVVERQFTIANTNIARVRLALRDFEGAVQGFESALGLLEDVPENKVLRAQALFGSGLASFMHGDLEGALANFEAALECAAEDQALKGHVTVLLAQTMWAIQTDEFRESSKAQLLECISADPENLTAINTLAGMGVLTDDESLIDAALSELLALPVEQRHELDPGRNIDYLLTQYHLAQQDTNKAVAVAQGAVFAEPSRSDARISLATLLIQEDKVDPALAVLSGSEEAGLDNLPASLILQATAHSNRDKATALRKVQRAIMLCPSNIRCWETLALVRAQRDSE</sequence>
<dbReference type="Gene3D" id="1.25.40.10">
    <property type="entry name" value="Tetratricopeptide repeat domain"/>
    <property type="match status" value="4"/>
</dbReference>
<dbReference type="GO" id="GO:0055087">
    <property type="term" value="C:Ski complex"/>
    <property type="evidence" value="ECO:0007669"/>
    <property type="project" value="InterPro"/>
</dbReference>
<dbReference type="OrthoDB" id="421075at2759"/>
<gene>
    <name evidence="4" type="ORF">H0H81_011849</name>
</gene>
<evidence type="ECO:0000313" key="5">
    <source>
        <dbReference type="Proteomes" id="UP000717328"/>
    </source>
</evidence>
<dbReference type="SMART" id="SM00028">
    <property type="entry name" value="TPR"/>
    <property type="match status" value="11"/>
</dbReference>
<feature type="repeat" description="TPR" evidence="3">
    <location>
        <begin position="645"/>
        <end position="678"/>
    </location>
</feature>
<dbReference type="PANTHER" id="PTHR15704">
    <property type="entry name" value="SUPERKILLER 3 PROTEIN-RELATED"/>
    <property type="match status" value="1"/>
</dbReference>
<proteinExistence type="predicted"/>
<name>A0A9P7KKG4_9AGAR</name>
<evidence type="ECO:0000256" key="2">
    <source>
        <dbReference type="ARBA" id="ARBA00022803"/>
    </source>
</evidence>
<organism evidence="4 5">
    <name type="scientific">Sphagnurus paluster</name>
    <dbReference type="NCBI Taxonomy" id="117069"/>
    <lineage>
        <taxon>Eukaryota</taxon>
        <taxon>Fungi</taxon>
        <taxon>Dikarya</taxon>
        <taxon>Basidiomycota</taxon>
        <taxon>Agaricomycotina</taxon>
        <taxon>Agaricomycetes</taxon>
        <taxon>Agaricomycetidae</taxon>
        <taxon>Agaricales</taxon>
        <taxon>Tricholomatineae</taxon>
        <taxon>Lyophyllaceae</taxon>
        <taxon>Sphagnurus</taxon>
    </lineage>
</organism>
<reference evidence="4" key="2">
    <citation type="submission" date="2021-10" db="EMBL/GenBank/DDBJ databases">
        <title>Phylogenomics reveals ancestral predisposition of the termite-cultivated fungus Termitomyces towards a domesticated lifestyle.</title>
        <authorList>
            <person name="Auxier B."/>
            <person name="Grum-Grzhimaylo A."/>
            <person name="Cardenas M.E."/>
            <person name="Lodge J.D."/>
            <person name="Laessoe T."/>
            <person name="Pedersen O."/>
            <person name="Smith M.E."/>
            <person name="Kuyper T.W."/>
            <person name="Franco-Molano E.A."/>
            <person name="Baroni T.J."/>
            <person name="Aanen D.K."/>
        </authorList>
    </citation>
    <scope>NUCLEOTIDE SEQUENCE</scope>
    <source>
        <strain evidence="4">D49</strain>
    </source>
</reference>
<dbReference type="InterPro" id="IPR039226">
    <property type="entry name" value="Ski3/TTC37"/>
</dbReference>